<proteinExistence type="inferred from homology"/>
<name>K4AAA2_SETIT</name>
<evidence type="ECO:0000256" key="2">
    <source>
        <dbReference type="SAM" id="MobiDB-lite"/>
    </source>
</evidence>
<dbReference type="STRING" id="4555.K4AAA2"/>
<dbReference type="InterPro" id="IPR037848">
    <property type="entry name" value="GEM-like"/>
</dbReference>
<feature type="compositionally biased region" description="Polar residues" evidence="2">
    <location>
        <begin position="126"/>
        <end position="137"/>
    </location>
</feature>
<keyword evidence="5" id="KW-1185">Reference proteome</keyword>
<feature type="compositionally biased region" description="Low complexity" evidence="2">
    <location>
        <begin position="174"/>
        <end position="197"/>
    </location>
</feature>
<sequence length="429" mass="45273">MPKGGSDLYLVVGRTGPCDSTARGRRHWRVSAAGRAVGSPENGVPKETGISVVAAAPCPATRPAAPPDSPHGRAPPPHRDSAACLDHARAARGANEPGLPGGLFVALRGCVCRPSSGPNEVHNLHGRSQINSTNRAALSSRPRNVRAADIEPNANANAHAPHRSAITPTGDMNPPAAAASTGGADRAAAAPEYAPYPRLSPEDVAPPPPPPYHAATATAAPPPYVGNPYVSSPAGGAATAPKNTMDSVKDVLGKMGKRFGEAARKTENITGNFWQHLKTGPSITDAAMGRISQVTKVIAEGGYEKIFHQTFEVAPGEKLKKPYACYLSTSAGPVMGVLYLSNVKLAFCSDNPLAYQVGDKTEWSYYKVVIPLAQLRSVNSSTSRTNASEKYIQVVSVDNHEFWFMGFVYYDSAVKNLQEALQEAQNLRA</sequence>
<dbReference type="InterPro" id="IPR011993">
    <property type="entry name" value="PH-like_dom_sf"/>
</dbReference>
<dbReference type="SMART" id="SM00568">
    <property type="entry name" value="GRAM"/>
    <property type="match status" value="1"/>
</dbReference>
<dbReference type="HOGENOM" id="CLU_639993_0_0_1"/>
<dbReference type="InParanoid" id="K4AAA2"/>
<dbReference type="EMBL" id="AGNK02006100">
    <property type="status" value="NOT_ANNOTATED_CDS"/>
    <property type="molecule type" value="Genomic_DNA"/>
</dbReference>
<dbReference type="Proteomes" id="UP000004995">
    <property type="component" value="Unassembled WGS sequence"/>
</dbReference>
<dbReference type="Pfam" id="PF02893">
    <property type="entry name" value="GRAM"/>
    <property type="match status" value="1"/>
</dbReference>
<feature type="region of interest" description="Disordered" evidence="2">
    <location>
        <begin position="61"/>
        <end position="80"/>
    </location>
</feature>
<feature type="domain" description="GRAM" evidence="3">
    <location>
        <begin position="305"/>
        <end position="382"/>
    </location>
</feature>
<dbReference type="Gramene" id="KQK92218">
    <property type="protein sequence ID" value="KQK92218"/>
    <property type="gene ID" value="SETIT_035809mg"/>
</dbReference>
<comment type="similarity">
    <text evidence="1">Belongs to the GEM family.</text>
</comment>
<dbReference type="EnsemblPlants" id="KQK92218">
    <property type="protein sequence ID" value="KQK92218"/>
    <property type="gene ID" value="SETIT_035809mg"/>
</dbReference>
<evidence type="ECO:0000256" key="1">
    <source>
        <dbReference type="ARBA" id="ARBA00009414"/>
    </source>
</evidence>
<dbReference type="Gene3D" id="2.30.29.30">
    <property type="entry name" value="Pleckstrin-homology domain (PH domain)/Phosphotyrosine-binding domain (PTB)"/>
    <property type="match status" value="1"/>
</dbReference>
<accession>K4AAA2</accession>
<evidence type="ECO:0000313" key="4">
    <source>
        <dbReference type="EnsemblPlants" id="KQK92218"/>
    </source>
</evidence>
<organism evidence="4 5">
    <name type="scientific">Setaria italica</name>
    <name type="common">Foxtail millet</name>
    <name type="synonym">Panicum italicum</name>
    <dbReference type="NCBI Taxonomy" id="4555"/>
    <lineage>
        <taxon>Eukaryota</taxon>
        <taxon>Viridiplantae</taxon>
        <taxon>Streptophyta</taxon>
        <taxon>Embryophyta</taxon>
        <taxon>Tracheophyta</taxon>
        <taxon>Spermatophyta</taxon>
        <taxon>Magnoliopsida</taxon>
        <taxon>Liliopsida</taxon>
        <taxon>Poales</taxon>
        <taxon>Poaceae</taxon>
        <taxon>PACMAD clade</taxon>
        <taxon>Panicoideae</taxon>
        <taxon>Panicodae</taxon>
        <taxon>Paniceae</taxon>
        <taxon>Cenchrinae</taxon>
        <taxon>Setaria</taxon>
    </lineage>
</organism>
<dbReference type="PANTHER" id="PTHR31969">
    <property type="entry name" value="GEM-LIKE PROTEIN 2"/>
    <property type="match status" value="1"/>
</dbReference>
<protein>
    <recommendedName>
        <fullName evidence="3">GRAM domain-containing protein</fullName>
    </recommendedName>
</protein>
<dbReference type="CDD" id="cd13222">
    <property type="entry name" value="PH-GRAM_GEM"/>
    <property type="match status" value="1"/>
</dbReference>
<dbReference type="InterPro" id="IPR004182">
    <property type="entry name" value="GRAM"/>
</dbReference>
<evidence type="ECO:0000259" key="3">
    <source>
        <dbReference type="SMART" id="SM00568"/>
    </source>
</evidence>
<dbReference type="eggNOG" id="ENOG502QUDB">
    <property type="taxonomic scope" value="Eukaryota"/>
</dbReference>
<evidence type="ECO:0000313" key="5">
    <source>
        <dbReference type="Proteomes" id="UP000004995"/>
    </source>
</evidence>
<feature type="compositionally biased region" description="Pro residues" evidence="2">
    <location>
        <begin position="64"/>
        <end position="75"/>
    </location>
</feature>
<reference evidence="5" key="1">
    <citation type="journal article" date="2012" name="Nat. Biotechnol.">
        <title>Reference genome sequence of the model plant Setaria.</title>
        <authorList>
            <person name="Bennetzen J.L."/>
            <person name="Schmutz J."/>
            <person name="Wang H."/>
            <person name="Percifield R."/>
            <person name="Hawkins J."/>
            <person name="Pontaroli A.C."/>
            <person name="Estep M."/>
            <person name="Feng L."/>
            <person name="Vaughn J.N."/>
            <person name="Grimwood J."/>
            <person name="Jenkins J."/>
            <person name="Barry K."/>
            <person name="Lindquist E."/>
            <person name="Hellsten U."/>
            <person name="Deshpande S."/>
            <person name="Wang X."/>
            <person name="Wu X."/>
            <person name="Mitros T."/>
            <person name="Triplett J."/>
            <person name="Yang X."/>
            <person name="Ye C.Y."/>
            <person name="Mauro-Herrera M."/>
            <person name="Wang L."/>
            <person name="Li P."/>
            <person name="Sharma M."/>
            <person name="Sharma R."/>
            <person name="Ronald P.C."/>
            <person name="Panaud O."/>
            <person name="Kellogg E.A."/>
            <person name="Brutnell T.P."/>
            <person name="Doust A.N."/>
            <person name="Tuskan G.A."/>
            <person name="Rokhsar D."/>
            <person name="Devos K.M."/>
        </authorList>
    </citation>
    <scope>NUCLEOTIDE SEQUENCE [LARGE SCALE GENOMIC DNA]</scope>
    <source>
        <strain evidence="5">cv. Yugu1</strain>
    </source>
</reference>
<reference evidence="4" key="2">
    <citation type="submission" date="2018-08" db="UniProtKB">
        <authorList>
            <consortium name="EnsemblPlants"/>
        </authorList>
    </citation>
    <scope>IDENTIFICATION</scope>
    <source>
        <strain evidence="4">Yugu1</strain>
    </source>
</reference>
<dbReference type="AlphaFoldDB" id="K4AAA2"/>
<feature type="region of interest" description="Disordered" evidence="2">
    <location>
        <begin position="119"/>
        <end position="219"/>
    </location>
</feature>
<dbReference type="FunCoup" id="K4AAA2">
    <property type="interactions" value="2134"/>
</dbReference>